<dbReference type="WBParaSite" id="PSU_v2.g471.t1">
    <property type="protein sequence ID" value="PSU_v2.g471.t1"/>
    <property type="gene ID" value="PSU_v2.g471"/>
</dbReference>
<proteinExistence type="predicted"/>
<evidence type="ECO:0000313" key="2">
    <source>
        <dbReference type="Proteomes" id="UP000887577"/>
    </source>
</evidence>
<organism evidence="2 3">
    <name type="scientific">Panagrolaimus superbus</name>
    <dbReference type="NCBI Taxonomy" id="310955"/>
    <lineage>
        <taxon>Eukaryota</taxon>
        <taxon>Metazoa</taxon>
        <taxon>Ecdysozoa</taxon>
        <taxon>Nematoda</taxon>
        <taxon>Chromadorea</taxon>
        <taxon>Rhabditida</taxon>
        <taxon>Tylenchina</taxon>
        <taxon>Panagrolaimomorpha</taxon>
        <taxon>Panagrolaimoidea</taxon>
        <taxon>Panagrolaimidae</taxon>
        <taxon>Panagrolaimus</taxon>
    </lineage>
</organism>
<dbReference type="Proteomes" id="UP000887577">
    <property type="component" value="Unplaced"/>
</dbReference>
<accession>A0A914YXM3</accession>
<evidence type="ECO:0000256" key="1">
    <source>
        <dbReference type="SAM" id="MobiDB-lite"/>
    </source>
</evidence>
<feature type="region of interest" description="Disordered" evidence="1">
    <location>
        <begin position="135"/>
        <end position="203"/>
    </location>
</feature>
<protein>
    <submittedName>
        <fullName evidence="3">Uncharacterized protein</fullName>
    </submittedName>
</protein>
<reference evidence="3" key="1">
    <citation type="submission" date="2022-11" db="UniProtKB">
        <authorList>
            <consortium name="WormBaseParasite"/>
        </authorList>
    </citation>
    <scope>IDENTIFICATION</scope>
</reference>
<dbReference type="AlphaFoldDB" id="A0A914YXM3"/>
<keyword evidence="2" id="KW-1185">Reference proteome</keyword>
<evidence type="ECO:0000313" key="3">
    <source>
        <dbReference type="WBParaSite" id="PSU_v2.g471.t1"/>
    </source>
</evidence>
<name>A0A914YXM3_9BILA</name>
<sequence>MKSPLLKKELTAKSDWKLFLNAAPVMSAKIDPQQIDESGTADVVMPSPSKKVVELQKTQKCSTKERDTLIPKIMPQSDKAKNIAQYGLKCGPAEYPTFGDVVSDWSTVDGVMTVEKMKEIDEKEIRRRKIIVEQQQQKDAIAAVATPPTTMKKENKDEEKIQQKKSKEGKNENVKVEEKEGKKKKKASKEKEEKRFLKMKKNG</sequence>
<feature type="compositionally biased region" description="Basic and acidic residues" evidence="1">
    <location>
        <begin position="151"/>
        <end position="181"/>
    </location>
</feature>